<sequence length="106" mass="11387">MARVSAGRGTARHRRKAPARRLAAERLLAVDGAWLVCFALLAEATIRHPEPAAILCGICGITGPGVARQGARCAARVWDLRHRIGPPPQPDPAEPPEWERADATRG</sequence>
<feature type="region of interest" description="Disordered" evidence="1">
    <location>
        <begin position="83"/>
        <end position="106"/>
    </location>
</feature>
<proteinExistence type="predicted"/>
<feature type="compositionally biased region" description="Pro residues" evidence="1">
    <location>
        <begin position="85"/>
        <end position="95"/>
    </location>
</feature>
<gene>
    <name evidence="2" type="ORF">KDL01_10370</name>
</gene>
<comment type="caution">
    <text evidence="2">The sequence shown here is derived from an EMBL/GenBank/DDBJ whole genome shotgun (WGS) entry which is preliminary data.</text>
</comment>
<reference evidence="2" key="1">
    <citation type="submission" date="2021-04" db="EMBL/GenBank/DDBJ databases">
        <title>Genome based classification of Actinospica acidithermotolerans sp. nov., an actinobacterium isolated from an Indonesian hot spring.</title>
        <authorList>
            <person name="Kusuma A.B."/>
            <person name="Putra K.E."/>
            <person name="Nafisah S."/>
            <person name="Loh J."/>
            <person name="Nouioui I."/>
            <person name="Goodfellow M."/>
        </authorList>
    </citation>
    <scope>NUCLEOTIDE SEQUENCE</scope>
    <source>
        <strain evidence="2">CSCA 57</strain>
    </source>
</reference>
<evidence type="ECO:0000313" key="3">
    <source>
        <dbReference type="Proteomes" id="UP000675781"/>
    </source>
</evidence>
<feature type="compositionally biased region" description="Basic and acidic residues" evidence="1">
    <location>
        <begin position="97"/>
        <end position="106"/>
    </location>
</feature>
<organism evidence="2 3">
    <name type="scientific">Actinospica durhamensis</name>
    <dbReference type="NCBI Taxonomy" id="1508375"/>
    <lineage>
        <taxon>Bacteria</taxon>
        <taxon>Bacillati</taxon>
        <taxon>Actinomycetota</taxon>
        <taxon>Actinomycetes</taxon>
        <taxon>Catenulisporales</taxon>
        <taxon>Actinospicaceae</taxon>
        <taxon>Actinospica</taxon>
    </lineage>
</organism>
<dbReference type="EMBL" id="JAGSOG010000036">
    <property type="protein sequence ID" value="MBR7833670.1"/>
    <property type="molecule type" value="Genomic_DNA"/>
</dbReference>
<dbReference type="Proteomes" id="UP000675781">
    <property type="component" value="Unassembled WGS sequence"/>
</dbReference>
<keyword evidence="3" id="KW-1185">Reference proteome</keyword>
<protein>
    <submittedName>
        <fullName evidence="2">Uncharacterized protein</fullName>
    </submittedName>
</protein>
<accession>A0A941IM24</accession>
<evidence type="ECO:0000256" key="1">
    <source>
        <dbReference type="SAM" id="MobiDB-lite"/>
    </source>
</evidence>
<name>A0A941IM24_9ACTN</name>
<evidence type="ECO:0000313" key="2">
    <source>
        <dbReference type="EMBL" id="MBR7833670.1"/>
    </source>
</evidence>
<dbReference type="RefSeq" id="WP_212528189.1">
    <property type="nucleotide sequence ID" value="NZ_JAGSOG010000036.1"/>
</dbReference>
<dbReference type="AlphaFoldDB" id="A0A941IM24"/>